<dbReference type="PANTHER" id="PTHR10963">
    <property type="entry name" value="GLYCOSYL HYDROLASE-RELATED"/>
    <property type="match status" value="1"/>
</dbReference>
<keyword evidence="4" id="KW-1185">Reference proteome</keyword>
<gene>
    <name evidence="3" type="ORF">CLV92_10636</name>
</gene>
<dbReference type="InterPro" id="IPR000757">
    <property type="entry name" value="Beta-glucanase-like"/>
</dbReference>
<dbReference type="InterPro" id="IPR050546">
    <property type="entry name" value="Glycosyl_Hydrlase_16"/>
</dbReference>
<organism evidence="3 4">
    <name type="scientific">Kineococcus xinjiangensis</name>
    <dbReference type="NCBI Taxonomy" id="512762"/>
    <lineage>
        <taxon>Bacteria</taxon>
        <taxon>Bacillati</taxon>
        <taxon>Actinomycetota</taxon>
        <taxon>Actinomycetes</taxon>
        <taxon>Kineosporiales</taxon>
        <taxon>Kineosporiaceae</taxon>
        <taxon>Kineococcus</taxon>
    </lineage>
</organism>
<dbReference type="PANTHER" id="PTHR10963:SF60">
    <property type="entry name" value="GRAM-NEGATIVE BACTERIA-BINDING PROTEIN 1-RELATED"/>
    <property type="match status" value="1"/>
</dbReference>
<dbReference type="AlphaFoldDB" id="A0A2S6IM15"/>
<sequence>MHTSFTRRAAAAAALSLLLASASWVSAAAAPVPARTTAVPQAAADLPVRKLATRKKRTSAVASAHRWRPVLVEDFGGRFDDRLWWRYGGVSKASGAEFDSTAVRIADGALVLTSRKGPDGIWRGAGVGQRTTLAYGRWTVRARAERGQGVTMVALLWPGDNRWPPEIDFAEDNGADRRMMSSTAHFADGKRVHHETAIDSTQWHDYAVEWTPGQIKYLIDGRVWATVADARVPGQPMRLALQTEPWVKGTTWFRPVADSTPSQVSVYVDSVRIESLQR</sequence>
<protein>
    <submittedName>
        <fullName evidence="3">Glycosyl hydrolase family 16</fullName>
    </submittedName>
</protein>
<dbReference type="RefSeq" id="WP_104432612.1">
    <property type="nucleotide sequence ID" value="NZ_PTJD01000006.1"/>
</dbReference>
<evidence type="ECO:0000259" key="2">
    <source>
        <dbReference type="PROSITE" id="PS51762"/>
    </source>
</evidence>
<keyword evidence="1" id="KW-0732">Signal</keyword>
<evidence type="ECO:0000313" key="4">
    <source>
        <dbReference type="Proteomes" id="UP000239485"/>
    </source>
</evidence>
<comment type="caution">
    <text evidence="3">The sequence shown here is derived from an EMBL/GenBank/DDBJ whole genome shotgun (WGS) entry which is preliminary data.</text>
</comment>
<keyword evidence="3" id="KW-0378">Hydrolase</keyword>
<feature type="signal peptide" evidence="1">
    <location>
        <begin position="1"/>
        <end position="27"/>
    </location>
</feature>
<accession>A0A2S6IM15</accession>
<dbReference type="GO" id="GO:0004553">
    <property type="term" value="F:hydrolase activity, hydrolyzing O-glycosyl compounds"/>
    <property type="evidence" value="ECO:0007669"/>
    <property type="project" value="InterPro"/>
</dbReference>
<dbReference type="Gene3D" id="2.60.120.200">
    <property type="match status" value="1"/>
</dbReference>
<dbReference type="GO" id="GO:0005975">
    <property type="term" value="P:carbohydrate metabolic process"/>
    <property type="evidence" value="ECO:0007669"/>
    <property type="project" value="InterPro"/>
</dbReference>
<proteinExistence type="predicted"/>
<evidence type="ECO:0000256" key="1">
    <source>
        <dbReference type="SAM" id="SignalP"/>
    </source>
</evidence>
<reference evidence="3 4" key="1">
    <citation type="submission" date="2018-02" db="EMBL/GenBank/DDBJ databases">
        <title>Genomic Encyclopedia of Archaeal and Bacterial Type Strains, Phase II (KMG-II): from individual species to whole genera.</title>
        <authorList>
            <person name="Goeker M."/>
        </authorList>
    </citation>
    <scope>NUCLEOTIDE SEQUENCE [LARGE SCALE GENOMIC DNA]</scope>
    <source>
        <strain evidence="3 4">DSM 22857</strain>
    </source>
</reference>
<dbReference type="OrthoDB" id="8771597at2"/>
<dbReference type="CDD" id="cd00413">
    <property type="entry name" value="Glyco_hydrolase_16"/>
    <property type="match status" value="1"/>
</dbReference>
<dbReference type="EMBL" id="PTJD01000006">
    <property type="protein sequence ID" value="PPK95215.1"/>
    <property type="molecule type" value="Genomic_DNA"/>
</dbReference>
<dbReference type="SUPFAM" id="SSF49899">
    <property type="entry name" value="Concanavalin A-like lectins/glucanases"/>
    <property type="match status" value="1"/>
</dbReference>
<feature type="domain" description="GH16" evidence="2">
    <location>
        <begin position="25"/>
        <end position="278"/>
    </location>
</feature>
<dbReference type="InterPro" id="IPR013320">
    <property type="entry name" value="ConA-like_dom_sf"/>
</dbReference>
<name>A0A2S6IM15_9ACTN</name>
<dbReference type="PROSITE" id="PS51762">
    <property type="entry name" value="GH16_2"/>
    <property type="match status" value="1"/>
</dbReference>
<dbReference type="Proteomes" id="UP000239485">
    <property type="component" value="Unassembled WGS sequence"/>
</dbReference>
<dbReference type="Pfam" id="PF00722">
    <property type="entry name" value="Glyco_hydro_16"/>
    <property type="match status" value="1"/>
</dbReference>
<feature type="chain" id="PRO_5039671539" evidence="1">
    <location>
        <begin position="28"/>
        <end position="278"/>
    </location>
</feature>
<evidence type="ECO:0000313" key="3">
    <source>
        <dbReference type="EMBL" id="PPK95215.1"/>
    </source>
</evidence>